<evidence type="ECO:0000313" key="1">
    <source>
        <dbReference type="EMBL" id="MBH8564404.1"/>
    </source>
</evidence>
<evidence type="ECO:0008006" key="3">
    <source>
        <dbReference type="Google" id="ProtNLM"/>
    </source>
</evidence>
<accession>A0A8J7HXU0</accession>
<organism evidence="1 2">
    <name type="scientific">Amazonocrinis nigriterrae CENA67</name>
    <dbReference type="NCBI Taxonomy" id="2794033"/>
    <lineage>
        <taxon>Bacteria</taxon>
        <taxon>Bacillati</taxon>
        <taxon>Cyanobacteriota</taxon>
        <taxon>Cyanophyceae</taxon>
        <taxon>Nostocales</taxon>
        <taxon>Nostocaceae</taxon>
        <taxon>Amazonocrinis</taxon>
        <taxon>Amazonocrinis nigriterrae</taxon>
    </lineage>
</organism>
<protein>
    <recommendedName>
        <fullName evidence="3">Transposase IS200-like domain-containing protein</fullName>
    </recommendedName>
</protein>
<evidence type="ECO:0000313" key="2">
    <source>
        <dbReference type="Proteomes" id="UP000632766"/>
    </source>
</evidence>
<keyword evidence="2" id="KW-1185">Reference proteome</keyword>
<dbReference type="InterPro" id="IPR052715">
    <property type="entry name" value="RAYT_transposase"/>
</dbReference>
<dbReference type="GO" id="GO:0006313">
    <property type="term" value="P:DNA transposition"/>
    <property type="evidence" value="ECO:0007669"/>
    <property type="project" value="InterPro"/>
</dbReference>
<dbReference type="InterPro" id="IPR036515">
    <property type="entry name" value="Transposase_17_sf"/>
</dbReference>
<reference evidence="1 2" key="1">
    <citation type="journal article" date="2021" name="Int. J. Syst. Evol. Microbiol.">
        <title>Amazonocrinis nigriterrae gen. nov., sp. nov., Atlanticothrix silvestris gen. nov., sp. nov. and Dendronalium phyllosphericum gen. nov., sp. nov., nostocacean cyanobacteria from Brazilian environments.</title>
        <authorList>
            <person name="Alvarenga D.O."/>
            <person name="Andreote A.P.D."/>
            <person name="Branco L.H.Z."/>
            <person name="Delbaje E."/>
            <person name="Cruz R.B."/>
            <person name="Varani A.M."/>
            <person name="Fiore M.F."/>
        </authorList>
    </citation>
    <scope>NUCLEOTIDE SEQUENCE [LARGE SCALE GENOMIC DNA]</scope>
    <source>
        <strain evidence="1 2">CENA67</strain>
    </source>
</reference>
<proteinExistence type="predicted"/>
<dbReference type="Proteomes" id="UP000632766">
    <property type="component" value="Unassembled WGS sequence"/>
</dbReference>
<dbReference type="AlphaFoldDB" id="A0A8J7HXU0"/>
<name>A0A8J7HXU0_9NOST</name>
<dbReference type="RefSeq" id="WP_198126247.1">
    <property type="nucleotide sequence ID" value="NZ_JAECZC010000042.1"/>
</dbReference>
<dbReference type="SUPFAM" id="SSF143422">
    <property type="entry name" value="Transposase IS200-like"/>
    <property type="match status" value="1"/>
</dbReference>
<comment type="caution">
    <text evidence="1">The sequence shown here is derived from an EMBL/GenBank/DDBJ whole genome shotgun (WGS) entry which is preliminary data.</text>
</comment>
<dbReference type="PANTHER" id="PTHR36966:SF1">
    <property type="entry name" value="REP-ASSOCIATED TYROSINE TRANSPOSASE"/>
    <property type="match status" value="1"/>
</dbReference>
<dbReference type="GO" id="GO:0004803">
    <property type="term" value="F:transposase activity"/>
    <property type="evidence" value="ECO:0007669"/>
    <property type="project" value="InterPro"/>
</dbReference>
<dbReference type="EMBL" id="JAECZC010000042">
    <property type="protein sequence ID" value="MBH8564404.1"/>
    <property type="molecule type" value="Genomic_DNA"/>
</dbReference>
<dbReference type="Gene3D" id="3.30.70.1290">
    <property type="entry name" value="Transposase IS200-like"/>
    <property type="match status" value="1"/>
</dbReference>
<dbReference type="PANTHER" id="PTHR36966">
    <property type="entry name" value="REP-ASSOCIATED TYROSINE TRANSPOSASE"/>
    <property type="match status" value="1"/>
</dbReference>
<sequence>MLLNPIGEIVALEWQKTEQIRSNIKLDAWVIMPNHMHGVLIIDKRLDRENQVHEVNETFHRNLIIDKCLDRENQVHETFHRNLIIDKCLETENQVHETFHRNVSTNTTRLQSNSLGSIIGQFKSVCTKKICTAGYIDFRWQSRFHDHIIRDEESLNQIRQYIINNPLKWDDDEHHPANIHVKK</sequence>
<dbReference type="GO" id="GO:0043565">
    <property type="term" value="F:sequence-specific DNA binding"/>
    <property type="evidence" value="ECO:0007669"/>
    <property type="project" value="TreeGrafter"/>
</dbReference>
<gene>
    <name evidence="1" type="ORF">I8748_19830</name>
</gene>